<protein>
    <submittedName>
        <fullName evidence="2">Ubiquitin carboxyl-terminal hydrolase 15</fullName>
    </submittedName>
</protein>
<dbReference type="InterPro" id="IPR028889">
    <property type="entry name" value="USP"/>
</dbReference>
<evidence type="ECO:0000313" key="2">
    <source>
        <dbReference type="EMBL" id="KAL2473151.1"/>
    </source>
</evidence>
<gene>
    <name evidence="2" type="ORF">Fot_48887</name>
</gene>
<evidence type="ECO:0000259" key="1">
    <source>
        <dbReference type="PROSITE" id="PS50235"/>
    </source>
</evidence>
<dbReference type="AlphaFoldDB" id="A0ABD1QAA8"/>
<dbReference type="SUPFAM" id="SSF54001">
    <property type="entry name" value="Cysteine proteinases"/>
    <property type="match status" value="1"/>
</dbReference>
<name>A0ABD1QAA8_9LAMI</name>
<reference evidence="3" key="1">
    <citation type="submission" date="2024-07" db="EMBL/GenBank/DDBJ databases">
        <title>Two chromosome-level genome assemblies of Korean endemic species Abeliophyllum distichum and Forsythia ovata (Oleaceae).</title>
        <authorList>
            <person name="Jang H."/>
        </authorList>
    </citation>
    <scope>NUCLEOTIDE SEQUENCE [LARGE SCALE GENOMIC DNA]</scope>
</reference>
<organism evidence="2 3">
    <name type="scientific">Forsythia ovata</name>
    <dbReference type="NCBI Taxonomy" id="205694"/>
    <lineage>
        <taxon>Eukaryota</taxon>
        <taxon>Viridiplantae</taxon>
        <taxon>Streptophyta</taxon>
        <taxon>Embryophyta</taxon>
        <taxon>Tracheophyta</taxon>
        <taxon>Spermatophyta</taxon>
        <taxon>Magnoliopsida</taxon>
        <taxon>eudicotyledons</taxon>
        <taxon>Gunneridae</taxon>
        <taxon>Pentapetalae</taxon>
        <taxon>asterids</taxon>
        <taxon>lamiids</taxon>
        <taxon>Lamiales</taxon>
        <taxon>Oleaceae</taxon>
        <taxon>Forsythieae</taxon>
        <taxon>Forsythia</taxon>
    </lineage>
</organism>
<sequence>MTGTDDIPPLYMLYGGVVHLDTLNASFSGHYISYVKDLQGNWFRIDDAEHWPSKSQKSSVREQSELSYNFVSSEPSLVWRSDPNCSGILKRENRNGGAPIVETYVKEFSDATSSDWSLFTSSDDASFTTGSTRDSFSTVDAFDASNVDPISSIFNCLYSSQRSVLYCMFPGSKPETRFVFEGRGYVLDSESTVEDGSVNSGAHVKFGKGKDRTNKKWPCIRPMRYAYN</sequence>
<dbReference type="Gene3D" id="3.90.70.10">
    <property type="entry name" value="Cysteine proteinases"/>
    <property type="match status" value="1"/>
</dbReference>
<feature type="domain" description="USP" evidence="1">
    <location>
        <begin position="1"/>
        <end position="83"/>
    </location>
</feature>
<dbReference type="Pfam" id="PF00443">
    <property type="entry name" value="UCH"/>
    <property type="match status" value="1"/>
</dbReference>
<dbReference type="InterPro" id="IPR038765">
    <property type="entry name" value="Papain-like_cys_pep_sf"/>
</dbReference>
<dbReference type="EMBL" id="JBFOLJ010000015">
    <property type="protein sequence ID" value="KAL2473151.1"/>
    <property type="molecule type" value="Genomic_DNA"/>
</dbReference>
<evidence type="ECO:0000313" key="3">
    <source>
        <dbReference type="Proteomes" id="UP001604277"/>
    </source>
</evidence>
<dbReference type="PROSITE" id="PS50235">
    <property type="entry name" value="USP_3"/>
    <property type="match status" value="1"/>
</dbReference>
<dbReference type="GO" id="GO:0016787">
    <property type="term" value="F:hydrolase activity"/>
    <property type="evidence" value="ECO:0007669"/>
    <property type="project" value="UniProtKB-KW"/>
</dbReference>
<comment type="caution">
    <text evidence="2">The sequence shown here is derived from an EMBL/GenBank/DDBJ whole genome shotgun (WGS) entry which is preliminary data.</text>
</comment>
<dbReference type="InterPro" id="IPR001394">
    <property type="entry name" value="Peptidase_C19_UCH"/>
</dbReference>
<dbReference type="Proteomes" id="UP001604277">
    <property type="component" value="Unassembled WGS sequence"/>
</dbReference>
<keyword evidence="2" id="KW-0378">Hydrolase</keyword>
<keyword evidence="3" id="KW-1185">Reference proteome</keyword>
<proteinExistence type="predicted"/>
<accession>A0ABD1QAA8</accession>